<dbReference type="Proteomes" id="UP000091967">
    <property type="component" value="Unassembled WGS sequence"/>
</dbReference>
<evidence type="ECO:0000313" key="1">
    <source>
        <dbReference type="EMBL" id="OBS29479.1"/>
    </source>
</evidence>
<evidence type="ECO:0000313" key="2">
    <source>
        <dbReference type="Proteomes" id="UP000091967"/>
    </source>
</evidence>
<dbReference type="AlphaFoldDB" id="A0A1B8B9T3"/>
<dbReference type="OMA" id="IVFHINA"/>
<gene>
    <name evidence="1" type="ORF">FPOA_03416</name>
</gene>
<keyword evidence="2" id="KW-1185">Reference proteome</keyword>
<protein>
    <recommendedName>
        <fullName evidence="3">Fucose-specific lectin</fullName>
    </recommendedName>
</protein>
<reference evidence="1 2" key="1">
    <citation type="submission" date="2016-06" db="EMBL/GenBank/DDBJ databases">
        <title>Living apart together: crosstalk between the core and supernumerary genomes in a fungal plant pathogen.</title>
        <authorList>
            <person name="Vanheule A."/>
            <person name="Audenaert K."/>
            <person name="Warris S."/>
            <person name="Van De Geest H."/>
            <person name="Schijlen E."/>
            <person name="Hofte M."/>
            <person name="De Saeger S."/>
            <person name="Haesaert G."/>
            <person name="Waalwijk C."/>
            <person name="Van Der Lee T."/>
        </authorList>
    </citation>
    <scope>NUCLEOTIDE SEQUENCE [LARGE SCALE GENOMIC DNA]</scope>
    <source>
        <strain evidence="1 2">2516</strain>
    </source>
</reference>
<sequence length="277" mass="31734">MSLLFICLVLVCILCIGCLILVAIVIKLAIHVQRGPPIEIKEKKHSVKEEVKDEFKKTIKKLGDPVQELFHSAQDHLKLPKNPFTKQQTHRSIHLSEMTSHIQHMTAVSLPDGNTIMFQVNEKYQIDIYESQTRTESTPGAKKYDTNTLKIKAKPVIVNPKLPVITAVAFQHPDAWNGKPQVRVYYVDRDFMNIREAYRVGGNGEEWDDGWSFNKRDLVIAPTSGLTANVFQHPNDMRNFQVKLYYQRDNEDNHPDVAFNVVGAQDAWDTRRNVTTN</sequence>
<name>A0A1B8B9T3_FUSPO</name>
<organism evidence="1 2">
    <name type="scientific">Fusarium poae</name>
    <dbReference type="NCBI Taxonomy" id="36050"/>
    <lineage>
        <taxon>Eukaryota</taxon>
        <taxon>Fungi</taxon>
        <taxon>Dikarya</taxon>
        <taxon>Ascomycota</taxon>
        <taxon>Pezizomycotina</taxon>
        <taxon>Sordariomycetes</taxon>
        <taxon>Hypocreomycetidae</taxon>
        <taxon>Hypocreales</taxon>
        <taxon>Nectriaceae</taxon>
        <taxon>Fusarium</taxon>
    </lineage>
</organism>
<accession>A0A1B8B9T3</accession>
<proteinExistence type="predicted"/>
<dbReference type="Gene3D" id="2.120.10.70">
    <property type="entry name" value="Fucose-specific lectin"/>
    <property type="match status" value="1"/>
</dbReference>
<dbReference type="EMBL" id="LYXU01000001">
    <property type="protein sequence ID" value="OBS29479.1"/>
    <property type="molecule type" value="Genomic_DNA"/>
</dbReference>
<comment type="caution">
    <text evidence="1">The sequence shown here is derived from an EMBL/GenBank/DDBJ whole genome shotgun (WGS) entry which is preliminary data.</text>
</comment>
<evidence type="ECO:0008006" key="3">
    <source>
        <dbReference type="Google" id="ProtNLM"/>
    </source>
</evidence>